<dbReference type="AlphaFoldDB" id="A0A1G2B172"/>
<accession>A0A1G2B172</accession>
<reference evidence="1 2" key="1">
    <citation type="journal article" date="2016" name="Nat. Commun.">
        <title>Thousands of microbial genomes shed light on interconnected biogeochemical processes in an aquifer system.</title>
        <authorList>
            <person name="Anantharaman K."/>
            <person name="Brown C.T."/>
            <person name="Hug L.A."/>
            <person name="Sharon I."/>
            <person name="Castelle C.J."/>
            <person name="Probst A.J."/>
            <person name="Thomas B.C."/>
            <person name="Singh A."/>
            <person name="Wilkins M.J."/>
            <person name="Karaoz U."/>
            <person name="Brodie E.L."/>
            <person name="Williams K.H."/>
            <person name="Hubbard S.S."/>
            <person name="Banfield J.F."/>
        </authorList>
    </citation>
    <scope>NUCLEOTIDE SEQUENCE [LARGE SCALE GENOMIC DNA]</scope>
</reference>
<name>A0A1G2B172_9BACT</name>
<evidence type="ECO:0000313" key="1">
    <source>
        <dbReference type="EMBL" id="OGY82951.1"/>
    </source>
</evidence>
<organism evidence="1 2">
    <name type="scientific">Candidatus Kerfeldbacteria bacterium RIFCSPHIGHO2_12_FULL_48_17</name>
    <dbReference type="NCBI Taxonomy" id="1798542"/>
    <lineage>
        <taxon>Bacteria</taxon>
        <taxon>Candidatus Kerfeldiibacteriota</taxon>
    </lineage>
</organism>
<comment type="caution">
    <text evidence="1">The sequence shown here is derived from an EMBL/GenBank/DDBJ whole genome shotgun (WGS) entry which is preliminary data.</text>
</comment>
<evidence type="ECO:0000313" key="2">
    <source>
        <dbReference type="Proteomes" id="UP000176952"/>
    </source>
</evidence>
<dbReference type="Proteomes" id="UP000176952">
    <property type="component" value="Unassembled WGS sequence"/>
</dbReference>
<protein>
    <submittedName>
        <fullName evidence="1">Uncharacterized protein</fullName>
    </submittedName>
</protein>
<gene>
    <name evidence="1" type="ORF">A3F54_04580</name>
</gene>
<sequence length="87" mass="10184">MTNNENQPLLKKDFHVFEESYGEAATAIQKDLTCIQEQMVTKEDLKQHARKEDLQQMEARLNSRIANTVEPIRRNTDEIIIRLDTLI</sequence>
<dbReference type="EMBL" id="MHKD01000024">
    <property type="protein sequence ID" value="OGY82951.1"/>
    <property type="molecule type" value="Genomic_DNA"/>
</dbReference>
<proteinExistence type="predicted"/>